<accession>A0ABX9TWW5</accession>
<dbReference type="Proteomes" id="UP000280271">
    <property type="component" value="Unassembled WGS sequence"/>
</dbReference>
<dbReference type="InterPro" id="IPR029016">
    <property type="entry name" value="GAF-like_dom_sf"/>
</dbReference>
<evidence type="ECO:0000256" key="1">
    <source>
        <dbReference type="SAM" id="MobiDB-lite"/>
    </source>
</evidence>
<comment type="caution">
    <text evidence="2">The sequence shown here is derived from an EMBL/GenBank/DDBJ whole genome shotgun (WGS) entry which is preliminary data.</text>
</comment>
<dbReference type="Gene3D" id="3.30.450.40">
    <property type="match status" value="1"/>
</dbReference>
<sequence length="395" mass="43954">MAEMKSLIEKRKQIEQFRQSNSLSAQHAEQLGQSIHNSWRRSHSAAIPKDRIAAPLQQDRQQAPDALQHALKRCADDLKHIAEQSSMVVAVGDVGSTIIWSASSRQMQSAAESVHFMQGGQWKEELVGTNALALSLKTQQSSCVFSNEHYMASIHDWVCYAAPIIDPYSKQVLGVIDLSTTWQHHNSLGLLAAERCASIVQAALLEQHQQQLYIRAFASSQVLFNGKILVMTPRQIEILTILALCPQGMTLDTLHQALYGERKVSIGTLKAEMSQLRDMLGGMLGSRPYRILANVEADFLQAEQALDAGYTESALKLCSGVFLAKTESPFLCAWRDCLESRLSDAIFKADETDVLLKHVARFPEAIDAVERLIELMPKQHPVHQYLVRNKTLNGG</sequence>
<reference evidence="2 3" key="1">
    <citation type="submission" date="2018-09" db="EMBL/GenBank/DDBJ databases">
        <title>The draft genome of Acinetobacter sp. strains.</title>
        <authorList>
            <person name="Qin J."/>
            <person name="Feng Y."/>
            <person name="Zong Z."/>
        </authorList>
    </citation>
    <scope>NUCLEOTIDE SEQUENCE [LARGE SCALE GENOMIC DNA]</scope>
    <source>
        <strain evidence="2 3">WCHAc060005</strain>
    </source>
</reference>
<name>A0ABX9TWW5_9GAMM</name>
<gene>
    <name evidence="2" type="ORF">D9K81_08875</name>
</gene>
<dbReference type="SUPFAM" id="SSF46894">
    <property type="entry name" value="C-terminal effector domain of the bipartite response regulators"/>
    <property type="match status" value="1"/>
</dbReference>
<evidence type="ECO:0000313" key="2">
    <source>
        <dbReference type="EMBL" id="RLL21798.1"/>
    </source>
</evidence>
<dbReference type="InterPro" id="IPR016032">
    <property type="entry name" value="Sig_transdc_resp-reg_C-effctor"/>
</dbReference>
<feature type="region of interest" description="Disordered" evidence="1">
    <location>
        <begin position="19"/>
        <end position="44"/>
    </location>
</feature>
<proteinExistence type="predicted"/>
<keyword evidence="3" id="KW-1185">Reference proteome</keyword>
<dbReference type="RefSeq" id="WP_120375417.1">
    <property type="nucleotide sequence ID" value="NZ_RCHC01000008.1"/>
</dbReference>
<organism evidence="2 3">
    <name type="scientific">Acinetobacter chengduensis</name>
    <dbReference type="NCBI Taxonomy" id="2420890"/>
    <lineage>
        <taxon>Bacteria</taxon>
        <taxon>Pseudomonadati</taxon>
        <taxon>Pseudomonadota</taxon>
        <taxon>Gammaproteobacteria</taxon>
        <taxon>Moraxellales</taxon>
        <taxon>Moraxellaceae</taxon>
        <taxon>Acinetobacter</taxon>
    </lineage>
</organism>
<dbReference type="EMBL" id="RCHC01000008">
    <property type="protein sequence ID" value="RLL21798.1"/>
    <property type="molecule type" value="Genomic_DNA"/>
</dbReference>
<evidence type="ECO:0000313" key="3">
    <source>
        <dbReference type="Proteomes" id="UP000280271"/>
    </source>
</evidence>
<protein>
    <submittedName>
        <fullName evidence="2">Transcriptional regulator</fullName>
    </submittedName>
</protein>
<feature type="compositionally biased region" description="Polar residues" evidence="1">
    <location>
        <begin position="19"/>
        <end position="37"/>
    </location>
</feature>